<dbReference type="PANTHER" id="PTHR12900">
    <property type="entry name" value="MITOTIC AND DNA DAMAGE CHECKPOINT PROTEIN HUS1"/>
    <property type="match status" value="1"/>
</dbReference>
<dbReference type="InterPro" id="IPR007150">
    <property type="entry name" value="HUS1/Mec3"/>
</dbReference>
<proteinExistence type="inferred from homology"/>
<comment type="similarity">
    <text evidence="2 4">Belongs to the HUS1 family.</text>
</comment>
<reference evidence="5" key="1">
    <citation type="submission" date="2022-07" db="EMBL/GenBank/DDBJ databases">
        <title>Phylogenomic reconstructions and comparative analyses of Kickxellomycotina fungi.</title>
        <authorList>
            <person name="Reynolds N.K."/>
            <person name="Stajich J.E."/>
            <person name="Barry K."/>
            <person name="Grigoriev I.V."/>
            <person name="Crous P."/>
            <person name="Smith M.E."/>
        </authorList>
    </citation>
    <scope>NUCLEOTIDE SEQUENCE</scope>
    <source>
        <strain evidence="5">RSA 567</strain>
    </source>
</reference>
<dbReference type="OrthoDB" id="337750at2759"/>
<protein>
    <recommendedName>
        <fullName evidence="4">Checkpoint protein</fullName>
    </recommendedName>
</protein>
<organism evidence="5 6">
    <name type="scientific">Dimargaris verticillata</name>
    <dbReference type="NCBI Taxonomy" id="2761393"/>
    <lineage>
        <taxon>Eukaryota</taxon>
        <taxon>Fungi</taxon>
        <taxon>Fungi incertae sedis</taxon>
        <taxon>Zoopagomycota</taxon>
        <taxon>Kickxellomycotina</taxon>
        <taxon>Dimargaritomycetes</taxon>
        <taxon>Dimargaritales</taxon>
        <taxon>Dimargaritaceae</taxon>
        <taxon>Dimargaris</taxon>
    </lineage>
</organism>
<dbReference type="InterPro" id="IPR016580">
    <property type="entry name" value="HUS1"/>
</dbReference>
<dbReference type="GO" id="GO:0033314">
    <property type="term" value="P:mitotic DNA replication checkpoint signaling"/>
    <property type="evidence" value="ECO:0007669"/>
    <property type="project" value="TreeGrafter"/>
</dbReference>
<dbReference type="PIRSF" id="PIRSF011312">
    <property type="entry name" value="Cell_cycle_HUS1"/>
    <property type="match status" value="1"/>
</dbReference>
<dbReference type="GO" id="GO:0006289">
    <property type="term" value="P:nucleotide-excision repair"/>
    <property type="evidence" value="ECO:0007669"/>
    <property type="project" value="TreeGrafter"/>
</dbReference>
<keyword evidence="6" id="KW-1185">Reference proteome</keyword>
<dbReference type="Gene3D" id="3.70.10.10">
    <property type="match status" value="1"/>
</dbReference>
<evidence type="ECO:0000256" key="3">
    <source>
        <dbReference type="ARBA" id="ARBA00023242"/>
    </source>
</evidence>
<comment type="caution">
    <text evidence="5">The sequence shown here is derived from an EMBL/GenBank/DDBJ whole genome shotgun (WGS) entry which is preliminary data.</text>
</comment>
<evidence type="ECO:0000313" key="5">
    <source>
        <dbReference type="EMBL" id="KAJ1977987.1"/>
    </source>
</evidence>
<dbReference type="GO" id="GO:0000724">
    <property type="term" value="P:double-strand break repair via homologous recombination"/>
    <property type="evidence" value="ECO:0007669"/>
    <property type="project" value="TreeGrafter"/>
</dbReference>
<dbReference type="AlphaFoldDB" id="A0A9W8B7M9"/>
<evidence type="ECO:0000256" key="1">
    <source>
        <dbReference type="ARBA" id="ARBA00004123"/>
    </source>
</evidence>
<gene>
    <name evidence="5" type="primary">hus1</name>
    <name evidence="5" type="ORF">H4R34_003375</name>
</gene>
<dbReference type="GO" id="GO:0035861">
    <property type="term" value="C:site of double-strand break"/>
    <property type="evidence" value="ECO:0007669"/>
    <property type="project" value="TreeGrafter"/>
</dbReference>
<evidence type="ECO:0000313" key="6">
    <source>
        <dbReference type="Proteomes" id="UP001151582"/>
    </source>
</evidence>
<dbReference type="GO" id="GO:0030896">
    <property type="term" value="C:checkpoint clamp complex"/>
    <property type="evidence" value="ECO:0007669"/>
    <property type="project" value="InterPro"/>
</dbReference>
<dbReference type="GO" id="GO:0005730">
    <property type="term" value="C:nucleolus"/>
    <property type="evidence" value="ECO:0007669"/>
    <property type="project" value="InterPro"/>
</dbReference>
<dbReference type="Proteomes" id="UP001151582">
    <property type="component" value="Unassembled WGS sequence"/>
</dbReference>
<dbReference type="Pfam" id="PF04005">
    <property type="entry name" value="Hus1"/>
    <property type="match status" value="1"/>
</dbReference>
<evidence type="ECO:0000256" key="4">
    <source>
        <dbReference type="PIRNR" id="PIRNR011312"/>
    </source>
</evidence>
<dbReference type="GO" id="GO:0031573">
    <property type="term" value="P:mitotic intra-S DNA damage checkpoint signaling"/>
    <property type="evidence" value="ECO:0007669"/>
    <property type="project" value="TreeGrafter"/>
</dbReference>
<accession>A0A9W8B7M9</accession>
<evidence type="ECO:0000256" key="2">
    <source>
        <dbReference type="ARBA" id="ARBA00005563"/>
    </source>
</evidence>
<sequence>MLGWLEWDCTAKEAVDTQASVLAQSFEKLAKSCILCFTPSNLRFIVKADAEGGVQVWSQISPEHVFNEYTVESINENEINLEVVLDHFLRALRSSHNALSVAMKLTKKENIPLLSIIISNQSRTGKVMALNQDIPIRVLGPRQMEHIHEPLVPEPQVNILMPSLISIRPIAERMKAISNTIEVSANTNGELRLKVESELVQIVTYYKNLLNPELDVTSQVGTPRDTASARDTHDFVSAKVDIRNFIKFLHSYHVAPNNVVCCIIENFAVVIHVYVNSSLTTFFGQQNCAALTYYIPVRTQ</sequence>
<name>A0A9W8B7M9_9FUNG</name>
<dbReference type="PANTHER" id="PTHR12900:SF0">
    <property type="entry name" value="CHECKPOINT PROTEIN"/>
    <property type="match status" value="1"/>
</dbReference>
<dbReference type="GO" id="GO:0000723">
    <property type="term" value="P:telomere maintenance"/>
    <property type="evidence" value="ECO:0007669"/>
    <property type="project" value="TreeGrafter"/>
</dbReference>
<comment type="subcellular location">
    <subcellularLocation>
        <location evidence="1">Nucleus</location>
    </subcellularLocation>
</comment>
<dbReference type="GO" id="GO:0044778">
    <property type="term" value="P:meiotic DNA integrity checkpoint signaling"/>
    <property type="evidence" value="ECO:0007669"/>
    <property type="project" value="TreeGrafter"/>
</dbReference>
<keyword evidence="3" id="KW-0539">Nucleus</keyword>
<dbReference type="EMBL" id="JANBQB010000306">
    <property type="protein sequence ID" value="KAJ1977987.1"/>
    <property type="molecule type" value="Genomic_DNA"/>
</dbReference>